<sequence>MNPRGGGAAGYGEAHNRVGNVNPSQARPAQDNRVALDAEQLLFLVDPITDEAGPSYDLDILSEVQDHDHYQDAICAHHEEHVMHDSVQLNHVVDSHADYTSDRNMILYDQYVKDNEVPVIHNNVSSVSNDAFMMIYNDMCKPYAQSVSNPSQNTVVENSLTAELATYKEQVELFEEAIFKQNEEINERMTEMFSLLKELTKISLVRAKNDKGTESDTVIDENVVEHVNLVDNEESMDEEEGNEPNKNVNKDSTRYADRLLKIHWLCDKNDEESWALIEDLTLYDDEVSLVRAKNDKGTKSDTVIDENVVEHVNLLDNEESMDEEEGNEPNKNVNKDSTRHADRLLKIHWSLPT</sequence>
<evidence type="ECO:0000256" key="2">
    <source>
        <dbReference type="SAM" id="MobiDB-lite"/>
    </source>
</evidence>
<protein>
    <submittedName>
        <fullName evidence="3">Uncharacterized protein</fullName>
    </submittedName>
</protein>
<evidence type="ECO:0000313" key="3">
    <source>
        <dbReference type="EMBL" id="GEZ73124.1"/>
    </source>
</evidence>
<proteinExistence type="predicted"/>
<gene>
    <name evidence="3" type="ORF">Tci_545097</name>
</gene>
<evidence type="ECO:0000256" key="1">
    <source>
        <dbReference type="SAM" id="Coils"/>
    </source>
</evidence>
<dbReference type="AlphaFoldDB" id="A0A699IPG0"/>
<name>A0A699IPG0_TANCI</name>
<dbReference type="EMBL" id="BKCJ010316006">
    <property type="protein sequence ID" value="GEZ73124.1"/>
    <property type="molecule type" value="Genomic_DNA"/>
</dbReference>
<keyword evidence="1" id="KW-0175">Coiled coil</keyword>
<feature type="region of interest" description="Disordered" evidence="2">
    <location>
        <begin position="1"/>
        <end position="29"/>
    </location>
</feature>
<feature type="compositionally biased region" description="Acidic residues" evidence="2">
    <location>
        <begin position="317"/>
        <end position="327"/>
    </location>
</feature>
<comment type="caution">
    <text evidence="3">The sequence shown here is derived from an EMBL/GenBank/DDBJ whole genome shotgun (WGS) entry which is preliminary data.</text>
</comment>
<feature type="region of interest" description="Disordered" evidence="2">
    <location>
        <begin position="317"/>
        <end position="338"/>
    </location>
</feature>
<reference evidence="3" key="1">
    <citation type="journal article" date="2019" name="Sci. Rep.">
        <title>Draft genome of Tanacetum cinerariifolium, the natural source of mosquito coil.</title>
        <authorList>
            <person name="Yamashiro T."/>
            <person name="Shiraishi A."/>
            <person name="Satake H."/>
            <person name="Nakayama K."/>
        </authorList>
    </citation>
    <scope>NUCLEOTIDE SEQUENCE</scope>
</reference>
<organism evidence="3">
    <name type="scientific">Tanacetum cinerariifolium</name>
    <name type="common">Dalmatian daisy</name>
    <name type="synonym">Chrysanthemum cinerariifolium</name>
    <dbReference type="NCBI Taxonomy" id="118510"/>
    <lineage>
        <taxon>Eukaryota</taxon>
        <taxon>Viridiplantae</taxon>
        <taxon>Streptophyta</taxon>
        <taxon>Embryophyta</taxon>
        <taxon>Tracheophyta</taxon>
        <taxon>Spermatophyta</taxon>
        <taxon>Magnoliopsida</taxon>
        <taxon>eudicotyledons</taxon>
        <taxon>Gunneridae</taxon>
        <taxon>Pentapetalae</taxon>
        <taxon>asterids</taxon>
        <taxon>campanulids</taxon>
        <taxon>Asterales</taxon>
        <taxon>Asteraceae</taxon>
        <taxon>Asteroideae</taxon>
        <taxon>Anthemideae</taxon>
        <taxon>Anthemidinae</taxon>
        <taxon>Tanacetum</taxon>
    </lineage>
</organism>
<feature type="coiled-coil region" evidence="1">
    <location>
        <begin position="157"/>
        <end position="184"/>
    </location>
</feature>
<accession>A0A699IPG0</accession>
<feature type="compositionally biased region" description="Gly residues" evidence="2">
    <location>
        <begin position="1"/>
        <end position="10"/>
    </location>
</feature>